<protein>
    <submittedName>
        <fullName evidence="1">Uncharacterized protein</fullName>
    </submittedName>
</protein>
<evidence type="ECO:0000313" key="1">
    <source>
        <dbReference type="EMBL" id="GFE65500.1"/>
    </source>
</evidence>
<dbReference type="AlphaFoldDB" id="A0A6N6JI57"/>
<comment type="caution">
    <text evidence="1">The sequence shown here is derived from an EMBL/GenBank/DDBJ whole genome shotgun (WGS) entry which is preliminary data.</text>
</comment>
<evidence type="ECO:0000313" key="2">
    <source>
        <dbReference type="Proteomes" id="UP000436822"/>
    </source>
</evidence>
<reference evidence="1 2" key="1">
    <citation type="submission" date="2019-12" db="EMBL/GenBank/DDBJ databases">
        <title>Litoreibacter badius sp. nov., a novel bacteriochlorophyll a-containing bacterium in the genus Litoreibacter.</title>
        <authorList>
            <person name="Kanamuro M."/>
            <person name="Takabe Y."/>
            <person name="Mori K."/>
            <person name="Takaichi S."/>
            <person name="Hanada S."/>
        </authorList>
    </citation>
    <scope>NUCLEOTIDE SEQUENCE [LARGE SCALE GENOMIC DNA]</scope>
    <source>
        <strain evidence="1 2">K6</strain>
    </source>
</reference>
<organism evidence="1 2">
    <name type="scientific">Litoreibacter roseus</name>
    <dbReference type="NCBI Taxonomy" id="2601869"/>
    <lineage>
        <taxon>Bacteria</taxon>
        <taxon>Pseudomonadati</taxon>
        <taxon>Pseudomonadota</taxon>
        <taxon>Alphaproteobacteria</taxon>
        <taxon>Rhodobacterales</taxon>
        <taxon>Roseobacteraceae</taxon>
        <taxon>Litoreibacter</taxon>
    </lineage>
</organism>
<dbReference type="Proteomes" id="UP000436822">
    <property type="component" value="Unassembled WGS sequence"/>
</dbReference>
<dbReference type="EMBL" id="BLJE01000002">
    <property type="protein sequence ID" value="GFE65500.1"/>
    <property type="molecule type" value="Genomic_DNA"/>
</dbReference>
<accession>A0A6N6JI57</accession>
<name>A0A6N6JI57_9RHOB</name>
<proteinExistence type="predicted"/>
<keyword evidence="2" id="KW-1185">Reference proteome</keyword>
<gene>
    <name evidence="1" type="ORF">KIN_25740</name>
</gene>
<sequence length="79" mass="8596">MRSSASVGMGSKRTCGDAAEPKLLEMTEVRDKVSFRCDCANVGFHLVAKMVCSAPNLWSLSISTIPCDFNKRQDAELAL</sequence>